<dbReference type="EMBL" id="CAXDID020000312">
    <property type="protein sequence ID" value="CAL6075182.1"/>
    <property type="molecule type" value="Genomic_DNA"/>
</dbReference>
<name>A0AA86TYV9_9EUKA</name>
<evidence type="ECO:0000313" key="4">
    <source>
        <dbReference type="EMBL" id="CAL6075194.1"/>
    </source>
</evidence>
<keyword evidence="5" id="KW-1185">Reference proteome</keyword>
<accession>A0AA86TYV9</accession>
<comment type="caution">
    <text evidence="1">The sequence shown here is derived from an EMBL/GenBank/DDBJ whole genome shotgun (WGS) entry which is preliminary data.</text>
</comment>
<gene>
    <name evidence="1" type="ORF">HINF_LOCUS19922</name>
    <name evidence="2" type="ORF">HINF_LOCUS19928</name>
    <name evidence="3" type="ORF">HINF_LOCUS57083</name>
    <name evidence="4" type="ORF">HINF_LOCUS57089</name>
</gene>
<evidence type="ECO:0000313" key="5">
    <source>
        <dbReference type="Proteomes" id="UP001642409"/>
    </source>
</evidence>
<evidence type="ECO:0000313" key="1">
    <source>
        <dbReference type="EMBL" id="CAI9932277.1"/>
    </source>
</evidence>
<dbReference type="AlphaFoldDB" id="A0AA86TYV9"/>
<dbReference type="Proteomes" id="UP001642409">
    <property type="component" value="Unassembled WGS sequence"/>
</dbReference>
<proteinExistence type="predicted"/>
<reference evidence="3 5" key="2">
    <citation type="submission" date="2024-07" db="EMBL/GenBank/DDBJ databases">
        <authorList>
            <person name="Akdeniz Z."/>
        </authorList>
    </citation>
    <scope>NUCLEOTIDE SEQUENCE [LARGE SCALE GENOMIC DNA]</scope>
</reference>
<evidence type="ECO:0000313" key="2">
    <source>
        <dbReference type="EMBL" id="CAI9932283.1"/>
    </source>
</evidence>
<organism evidence="1">
    <name type="scientific">Hexamita inflata</name>
    <dbReference type="NCBI Taxonomy" id="28002"/>
    <lineage>
        <taxon>Eukaryota</taxon>
        <taxon>Metamonada</taxon>
        <taxon>Diplomonadida</taxon>
        <taxon>Hexamitidae</taxon>
        <taxon>Hexamitinae</taxon>
        <taxon>Hexamita</taxon>
    </lineage>
</organism>
<protein>
    <submittedName>
        <fullName evidence="3">Hypothetical_protein</fullName>
    </submittedName>
</protein>
<sequence>MNINEITILNQYKRKLSEWDIQMKQINYLVSLFATANRKELKETGAKPLTGIFGLSDDSWSDYNCVKGIHPVPTFAGSVATLYELQIFFVVHRLVCDIQPQLSTNGIPSGL</sequence>
<dbReference type="EMBL" id="CATOUU010000512">
    <property type="protein sequence ID" value="CAI9932277.1"/>
    <property type="molecule type" value="Genomic_DNA"/>
</dbReference>
<dbReference type="EMBL" id="CATOUU010000512">
    <property type="protein sequence ID" value="CAI9932283.1"/>
    <property type="molecule type" value="Genomic_DNA"/>
</dbReference>
<evidence type="ECO:0000313" key="3">
    <source>
        <dbReference type="EMBL" id="CAL6075182.1"/>
    </source>
</evidence>
<dbReference type="EMBL" id="CAXDID020000312">
    <property type="protein sequence ID" value="CAL6075194.1"/>
    <property type="molecule type" value="Genomic_DNA"/>
</dbReference>
<reference evidence="1" key="1">
    <citation type="submission" date="2023-06" db="EMBL/GenBank/DDBJ databases">
        <authorList>
            <person name="Kurt Z."/>
        </authorList>
    </citation>
    <scope>NUCLEOTIDE SEQUENCE</scope>
</reference>